<dbReference type="InterPro" id="IPR045793">
    <property type="entry name" value="PcRGLX/YetA-like"/>
</dbReference>
<sequence length="186" mass="20778">MAPGQLKKGADLRLTGSGGGEVPLQWEPLVYWPDGSIKWALLDVQPYTRAGETRLLNLAKGKSKAAPEQRATVSKRGSLVRIKTGVIELEIDTEDFRLFNCLRARDARGKMVEVLGTSEGLVLVDARGSKYFGHYAPVEATIERRGPIRVTVALKGEYRNRVGSRCFLVHRARPRLRRVRLREGRA</sequence>
<accession>X1K9Z7</accession>
<dbReference type="AlphaFoldDB" id="X1K9Z7"/>
<reference evidence="2" key="1">
    <citation type="journal article" date="2014" name="Front. Microbiol.">
        <title>High frequency of phylogenetically diverse reductive dehalogenase-homologous genes in deep subseafloor sedimentary metagenomes.</title>
        <authorList>
            <person name="Kawai M."/>
            <person name="Futagami T."/>
            <person name="Toyoda A."/>
            <person name="Takaki Y."/>
            <person name="Nishi S."/>
            <person name="Hori S."/>
            <person name="Arai W."/>
            <person name="Tsubouchi T."/>
            <person name="Morono Y."/>
            <person name="Uchiyama I."/>
            <person name="Ito T."/>
            <person name="Fujiyama A."/>
            <person name="Inagaki F."/>
            <person name="Takami H."/>
        </authorList>
    </citation>
    <scope>NUCLEOTIDE SEQUENCE</scope>
    <source>
        <strain evidence="2">Expedition CK06-06</strain>
    </source>
</reference>
<evidence type="ECO:0000259" key="1">
    <source>
        <dbReference type="Pfam" id="PF19501"/>
    </source>
</evidence>
<proteinExistence type="predicted"/>
<dbReference type="PANTHER" id="PTHR40081">
    <property type="entry name" value="CONCANAVALIN A-LIKE LECTIN/GLUCANASE"/>
    <property type="match status" value="1"/>
</dbReference>
<comment type="caution">
    <text evidence="2">The sequence shown here is derived from an EMBL/GenBank/DDBJ whole genome shotgun (WGS) entry which is preliminary data.</text>
</comment>
<feature type="domain" description="PcRGLX/YetA-like N-terminal RIFT barrel" evidence="1">
    <location>
        <begin position="4"/>
        <end position="41"/>
    </location>
</feature>
<protein>
    <recommendedName>
        <fullName evidence="1">PcRGLX/YetA-like N-terminal RIFT barrel domain-containing protein</fullName>
    </recommendedName>
</protein>
<dbReference type="InterPro" id="IPR048329">
    <property type="entry name" value="PcRGLX_1st"/>
</dbReference>
<name>X1K9Z7_9ZZZZ</name>
<dbReference type="PANTHER" id="PTHR40081:SF1">
    <property type="entry name" value="TAT PATHWAY SIGNAL SEQUENCE DOMAIN PROTEIN"/>
    <property type="match status" value="1"/>
</dbReference>
<organism evidence="2">
    <name type="scientific">marine sediment metagenome</name>
    <dbReference type="NCBI Taxonomy" id="412755"/>
    <lineage>
        <taxon>unclassified sequences</taxon>
        <taxon>metagenomes</taxon>
        <taxon>ecological metagenomes</taxon>
    </lineage>
</organism>
<dbReference type="EMBL" id="BARU01039987">
    <property type="protein sequence ID" value="GAH87039.1"/>
    <property type="molecule type" value="Genomic_DNA"/>
</dbReference>
<gene>
    <name evidence="2" type="ORF">S03H2_61889</name>
</gene>
<feature type="non-terminal residue" evidence="2">
    <location>
        <position position="186"/>
    </location>
</feature>
<evidence type="ECO:0000313" key="2">
    <source>
        <dbReference type="EMBL" id="GAH87039.1"/>
    </source>
</evidence>
<dbReference type="Pfam" id="PF19501">
    <property type="entry name" value="PcRGLX_1st"/>
    <property type="match status" value="1"/>
</dbReference>